<proteinExistence type="predicted"/>
<dbReference type="AlphaFoldDB" id="A0A806U2P8"/>
<sequence>MQKVTAFTGLIQEISYLLDKGILFPFEEVYSQIENKKLIDWLEDKFP</sequence>
<accession>A0A806U2P8</accession>
<dbReference type="RefSeq" id="WP_157876218.1">
    <property type="nucleotide sequence ID" value="NZ_CP010586.1"/>
</dbReference>
<name>A0A806U2P8_PRIMG</name>
<organism evidence="1 2">
    <name type="scientific">Priestia megaterium Q3</name>
    <dbReference type="NCBI Taxonomy" id="1452722"/>
    <lineage>
        <taxon>Bacteria</taxon>
        <taxon>Bacillati</taxon>
        <taxon>Bacillota</taxon>
        <taxon>Bacilli</taxon>
        <taxon>Bacillales</taxon>
        <taxon>Bacillaceae</taxon>
        <taxon>Priestia</taxon>
    </lineage>
</organism>
<reference evidence="1 2" key="1">
    <citation type="submission" date="2015-01" db="EMBL/GenBank/DDBJ databases">
        <title>Genome sequence of bacillus megaterium Q3.</title>
        <authorList>
            <person name="Wang Y."/>
            <person name="Luo K."/>
            <person name="Bai L."/>
            <person name="Luo F."/>
        </authorList>
    </citation>
    <scope>NUCLEOTIDE SEQUENCE [LARGE SCALE GENOMIC DNA]</scope>
    <source>
        <strain evidence="1 2">Q3</strain>
    </source>
</reference>
<dbReference type="EMBL" id="CP010586">
    <property type="protein sequence ID" value="AKP78636.1"/>
    <property type="molecule type" value="Genomic_DNA"/>
</dbReference>
<protein>
    <submittedName>
        <fullName evidence="1">Uncharacterized protein</fullName>
    </submittedName>
</protein>
<gene>
    <name evidence="1" type="ORF">AS52_03675</name>
</gene>
<evidence type="ECO:0000313" key="1">
    <source>
        <dbReference type="EMBL" id="AKP78636.1"/>
    </source>
</evidence>
<evidence type="ECO:0000313" key="2">
    <source>
        <dbReference type="Proteomes" id="UP000036410"/>
    </source>
</evidence>
<dbReference type="Proteomes" id="UP000036410">
    <property type="component" value="Chromosome"/>
</dbReference>